<dbReference type="Pfam" id="PF00857">
    <property type="entry name" value="Isochorismatase"/>
    <property type="match status" value="1"/>
</dbReference>
<protein>
    <submittedName>
        <fullName evidence="4">Cysteine hydrolase</fullName>
    </submittedName>
</protein>
<gene>
    <name evidence="4" type="ORF">EUA93_01175</name>
</gene>
<reference evidence="4 5" key="1">
    <citation type="submission" date="2019-01" db="EMBL/GenBank/DDBJ databases">
        <title>Novel species of Nocardioides.</title>
        <authorList>
            <person name="Liu Q."/>
            <person name="Xin Y.-H."/>
        </authorList>
    </citation>
    <scope>NUCLEOTIDE SEQUENCE [LARGE SCALE GENOMIC DNA]</scope>
    <source>
        <strain evidence="4 5">CGMCC 4.6882</strain>
    </source>
</reference>
<evidence type="ECO:0000259" key="3">
    <source>
        <dbReference type="Pfam" id="PF00857"/>
    </source>
</evidence>
<feature type="domain" description="Isochorismatase-like" evidence="3">
    <location>
        <begin position="59"/>
        <end position="232"/>
    </location>
</feature>
<sequence>MVSVSVGTRPRLAGGARCRRVTTTTWDACSGRSGHAGGPTPTPHPHTPTRRRSVPSKRALIVVDVQNEYFDGVLQIQHPDRDETLANVVRAIDVADDQGIPVVLVQHELPEGAPIFAAGSHSWTVHPDVESRATEAWKRVTKESSSVFAGTDLAAWLAEQGVDTISLVGYMTNNCDIATAVSAEELGLEAEVLSDATGAIHLANEAGKVSAEQLHDVLMVLLHSNFAAVATTDAWITAASAGDPLPKSDLGTSATAGRSVFAG</sequence>
<dbReference type="InterPro" id="IPR000868">
    <property type="entry name" value="Isochorismatase-like_dom"/>
</dbReference>
<name>A0A4Q2RYK7_9ACTN</name>
<dbReference type="Proteomes" id="UP000294071">
    <property type="component" value="Unassembled WGS sequence"/>
</dbReference>
<dbReference type="CDD" id="cd01014">
    <property type="entry name" value="nicotinamidase_related"/>
    <property type="match status" value="1"/>
</dbReference>
<dbReference type="EMBL" id="SDWT01000001">
    <property type="protein sequence ID" value="RYB93084.1"/>
    <property type="molecule type" value="Genomic_DNA"/>
</dbReference>
<keyword evidence="1 4" id="KW-0378">Hydrolase</keyword>
<proteinExistence type="predicted"/>
<dbReference type="PANTHER" id="PTHR43540">
    <property type="entry name" value="PEROXYUREIDOACRYLATE/UREIDOACRYLATE AMIDOHYDROLASE-RELATED"/>
    <property type="match status" value="1"/>
</dbReference>
<dbReference type="InterPro" id="IPR036380">
    <property type="entry name" value="Isochorismatase-like_sf"/>
</dbReference>
<dbReference type="Gene3D" id="3.40.50.850">
    <property type="entry name" value="Isochorismatase-like"/>
    <property type="match status" value="1"/>
</dbReference>
<evidence type="ECO:0000256" key="1">
    <source>
        <dbReference type="ARBA" id="ARBA00022801"/>
    </source>
</evidence>
<accession>A0A4Q2RYK7</accession>
<evidence type="ECO:0000313" key="4">
    <source>
        <dbReference type="EMBL" id="RYB93084.1"/>
    </source>
</evidence>
<evidence type="ECO:0000313" key="5">
    <source>
        <dbReference type="Proteomes" id="UP000294071"/>
    </source>
</evidence>
<comment type="caution">
    <text evidence="4">The sequence shown here is derived from an EMBL/GenBank/DDBJ whole genome shotgun (WGS) entry which is preliminary data.</text>
</comment>
<dbReference type="OrthoDB" id="9794942at2"/>
<dbReference type="SUPFAM" id="SSF52499">
    <property type="entry name" value="Isochorismatase-like hydrolases"/>
    <property type="match status" value="1"/>
</dbReference>
<dbReference type="AlphaFoldDB" id="A0A4Q2RYK7"/>
<dbReference type="GO" id="GO:0016787">
    <property type="term" value="F:hydrolase activity"/>
    <property type="evidence" value="ECO:0007669"/>
    <property type="project" value="UniProtKB-KW"/>
</dbReference>
<keyword evidence="5" id="KW-1185">Reference proteome</keyword>
<dbReference type="PANTHER" id="PTHR43540:SF6">
    <property type="entry name" value="ISOCHORISMATASE-LIKE DOMAIN-CONTAINING PROTEIN"/>
    <property type="match status" value="1"/>
</dbReference>
<dbReference type="InterPro" id="IPR050272">
    <property type="entry name" value="Isochorismatase-like_hydrls"/>
</dbReference>
<evidence type="ECO:0000256" key="2">
    <source>
        <dbReference type="SAM" id="MobiDB-lite"/>
    </source>
</evidence>
<feature type="region of interest" description="Disordered" evidence="2">
    <location>
        <begin position="27"/>
        <end position="54"/>
    </location>
</feature>
<organism evidence="4 5">
    <name type="scientific">Nocardioides oleivorans</name>
    <dbReference type="NCBI Taxonomy" id="273676"/>
    <lineage>
        <taxon>Bacteria</taxon>
        <taxon>Bacillati</taxon>
        <taxon>Actinomycetota</taxon>
        <taxon>Actinomycetes</taxon>
        <taxon>Propionibacteriales</taxon>
        <taxon>Nocardioidaceae</taxon>
        <taxon>Nocardioides</taxon>
    </lineage>
</organism>